<evidence type="ECO:0000256" key="9">
    <source>
        <dbReference type="RuleBase" id="RU010713"/>
    </source>
</evidence>
<organism evidence="10 11">
    <name type="scientific">Ridgeia piscesae</name>
    <name type="common">Tubeworm</name>
    <dbReference type="NCBI Taxonomy" id="27915"/>
    <lineage>
        <taxon>Eukaryota</taxon>
        <taxon>Metazoa</taxon>
        <taxon>Spiralia</taxon>
        <taxon>Lophotrochozoa</taxon>
        <taxon>Annelida</taxon>
        <taxon>Polychaeta</taxon>
        <taxon>Sedentaria</taxon>
        <taxon>Canalipalpata</taxon>
        <taxon>Sabellida</taxon>
        <taxon>Siboglinidae</taxon>
        <taxon>Ridgeia</taxon>
    </lineage>
</organism>
<proteinExistence type="inferred from homology"/>
<gene>
    <name evidence="9" type="primary">inx</name>
    <name evidence="10" type="ORF">NP493_331g03018</name>
</gene>
<dbReference type="PANTHER" id="PTHR11893">
    <property type="entry name" value="INNEXIN"/>
    <property type="match status" value="1"/>
</dbReference>
<keyword evidence="2 9" id="KW-0813">Transport</keyword>
<evidence type="ECO:0000313" key="10">
    <source>
        <dbReference type="EMBL" id="KAK2182885.1"/>
    </source>
</evidence>
<protein>
    <recommendedName>
        <fullName evidence="9">Innexin</fullName>
    </recommendedName>
</protein>
<keyword evidence="11" id="KW-1185">Reference proteome</keyword>
<evidence type="ECO:0000313" key="11">
    <source>
        <dbReference type="Proteomes" id="UP001209878"/>
    </source>
</evidence>
<feature type="transmembrane region" description="Helical" evidence="9">
    <location>
        <begin position="95"/>
        <end position="119"/>
    </location>
</feature>
<dbReference type="GO" id="GO:0034220">
    <property type="term" value="P:monoatomic ion transmembrane transport"/>
    <property type="evidence" value="ECO:0007669"/>
    <property type="project" value="UniProtKB-KW"/>
</dbReference>
<evidence type="ECO:0000256" key="6">
    <source>
        <dbReference type="ARBA" id="ARBA00023065"/>
    </source>
</evidence>
<keyword evidence="3" id="KW-1003">Cell membrane</keyword>
<dbReference type="Pfam" id="PF00876">
    <property type="entry name" value="Innexin"/>
    <property type="match status" value="1"/>
</dbReference>
<keyword evidence="4 9" id="KW-0812">Transmembrane</keyword>
<keyword evidence="5 9" id="KW-1133">Transmembrane helix</keyword>
<feature type="transmembrane region" description="Helical" evidence="9">
    <location>
        <begin position="21"/>
        <end position="47"/>
    </location>
</feature>
<comment type="similarity">
    <text evidence="9">Belongs to the pannexin family.</text>
</comment>
<dbReference type="Proteomes" id="UP001209878">
    <property type="component" value="Unassembled WGS sequence"/>
</dbReference>
<dbReference type="AlphaFoldDB" id="A0AAD9L4T9"/>
<comment type="caution">
    <text evidence="9">Lacks conserved residue(s) required for the propagation of feature annotation.</text>
</comment>
<evidence type="ECO:0000256" key="2">
    <source>
        <dbReference type="ARBA" id="ARBA00022448"/>
    </source>
</evidence>
<name>A0AAD9L4T9_RIDPI</name>
<keyword evidence="6 9" id="KW-0406">Ion transport</keyword>
<dbReference type="PROSITE" id="PS51013">
    <property type="entry name" value="PANNEXIN"/>
    <property type="match status" value="1"/>
</dbReference>
<dbReference type="GO" id="GO:0005921">
    <property type="term" value="C:gap junction"/>
    <property type="evidence" value="ECO:0007669"/>
    <property type="project" value="UniProtKB-UniRule"/>
</dbReference>
<evidence type="ECO:0000256" key="1">
    <source>
        <dbReference type="ARBA" id="ARBA00004651"/>
    </source>
</evidence>
<comment type="function">
    <text evidence="9">Structural component of the gap junctions.</text>
</comment>
<comment type="subcellular location">
    <subcellularLocation>
        <location evidence="1 9">Cell membrane</location>
        <topology evidence="1 9">Multi-pass membrane protein</topology>
    </subcellularLocation>
</comment>
<evidence type="ECO:0000256" key="4">
    <source>
        <dbReference type="ARBA" id="ARBA00022692"/>
    </source>
</evidence>
<evidence type="ECO:0000256" key="5">
    <source>
        <dbReference type="ARBA" id="ARBA00022989"/>
    </source>
</evidence>
<comment type="caution">
    <text evidence="10">The sequence shown here is derived from an EMBL/GenBank/DDBJ whole genome shotgun (WGS) entry which is preliminary data.</text>
</comment>
<dbReference type="GO" id="GO:0005886">
    <property type="term" value="C:plasma membrane"/>
    <property type="evidence" value="ECO:0007669"/>
    <property type="project" value="UniProtKB-SubCell"/>
</dbReference>
<reference evidence="10" key="1">
    <citation type="journal article" date="2023" name="Mol. Biol. Evol.">
        <title>Third-Generation Sequencing Reveals the Adaptive Role of the Epigenome in Three Deep-Sea Polychaetes.</title>
        <authorList>
            <person name="Perez M."/>
            <person name="Aroh O."/>
            <person name="Sun Y."/>
            <person name="Lan Y."/>
            <person name="Juniper S.K."/>
            <person name="Young C.R."/>
            <person name="Angers B."/>
            <person name="Qian P.Y."/>
        </authorList>
    </citation>
    <scope>NUCLEOTIDE SEQUENCE</scope>
    <source>
        <strain evidence="10">R07B-5</strain>
    </source>
</reference>
<keyword evidence="7 9" id="KW-0472">Membrane</keyword>
<dbReference type="InterPro" id="IPR000990">
    <property type="entry name" value="Innexin"/>
</dbReference>
<sequence length="191" mass="21843">MKQSLSGRLPCVCGDDYGNYVAVLYLVIKLLYLANCLAQLVLLGAFLDADYLTLGLAVVSSLSRGRDWRVATRFPRVTLCDFECVLPINLFNETIFIFLWFWIVFVAIVTSLSGLRWLLEIRGFDQLRRENEARVREFTTDYLKQDGVFVMRLVGKNVGEVIAAEILFGLWTVYAKRNALLLDDRLTPFDV</sequence>
<dbReference type="EMBL" id="JAODUO010000332">
    <property type="protein sequence ID" value="KAK2182885.1"/>
    <property type="molecule type" value="Genomic_DNA"/>
</dbReference>
<dbReference type="PRINTS" id="PR01262">
    <property type="entry name" value="INNEXIN"/>
</dbReference>
<evidence type="ECO:0000256" key="3">
    <source>
        <dbReference type="ARBA" id="ARBA00022475"/>
    </source>
</evidence>
<keyword evidence="8 9" id="KW-0407">Ion channel</keyword>
<accession>A0AAD9L4T9</accession>
<dbReference type="PANTHER" id="PTHR11893:SF36">
    <property type="entry name" value="INNEXIN-5"/>
    <property type="match status" value="1"/>
</dbReference>
<evidence type="ECO:0000256" key="7">
    <source>
        <dbReference type="ARBA" id="ARBA00023136"/>
    </source>
</evidence>
<evidence type="ECO:0000256" key="8">
    <source>
        <dbReference type="ARBA" id="ARBA00023303"/>
    </source>
</evidence>